<geneLocation type="plasmid" evidence="3 4">
    <name>pSCO1</name>
</geneLocation>
<dbReference type="Pfam" id="PF19631">
    <property type="entry name" value="Trypco2"/>
    <property type="match status" value="1"/>
</dbReference>
<name>S5VSQ4_STRC3</name>
<gene>
    <name evidence="3" type="ORF">B446_35643</name>
</gene>
<dbReference type="HOGENOM" id="CLU_127137_0_0_11"/>
<feature type="compositionally biased region" description="Low complexity" evidence="1">
    <location>
        <begin position="143"/>
        <end position="156"/>
    </location>
</feature>
<proteinExistence type="predicted"/>
<protein>
    <recommendedName>
        <fullName evidence="2">Trypsin-co-occurring domain-containing protein</fullName>
    </recommendedName>
</protein>
<accession>S5VSQ4</accession>
<feature type="region of interest" description="Disordered" evidence="1">
    <location>
        <begin position="132"/>
        <end position="182"/>
    </location>
</feature>
<evidence type="ECO:0000313" key="3">
    <source>
        <dbReference type="EMBL" id="AGS73887.1"/>
    </source>
</evidence>
<dbReference type="AlphaFoldDB" id="S5VSQ4"/>
<feature type="domain" description="Trypsin-co-occurring" evidence="2">
    <location>
        <begin position="42"/>
        <end position="120"/>
    </location>
</feature>
<evidence type="ECO:0000313" key="4">
    <source>
        <dbReference type="Proteomes" id="UP000015423"/>
    </source>
</evidence>
<dbReference type="KEGG" id="sci:B446_35643"/>
<reference evidence="3 4" key="1">
    <citation type="submission" date="2012-10" db="EMBL/GenBank/DDBJ databases">
        <title>The complete genome sequence of Streptomyces collinus Tu 365.</title>
        <authorList>
            <person name="Ruckert C."/>
            <person name="Szczepanowski R."/>
            <person name="Goesmann A."/>
            <person name="Pross E.K."/>
            <person name="Musiol E.M."/>
            <person name="Blin K."/>
            <person name="Wohlleben W."/>
            <person name="Puhler A."/>
            <person name="Weber T."/>
            <person name="Kalinowski J."/>
        </authorList>
    </citation>
    <scope>NUCLEOTIDE SEQUENCE [LARGE SCALE GENOMIC DNA]</scope>
    <source>
        <strain evidence="4">DSM 40733 / Tue 365</strain>
        <plasmid evidence="3 4">pSCO1</plasmid>
    </source>
</reference>
<organism evidence="3 4">
    <name type="scientific">Streptomyces collinus (strain DSM 40733 / Tue 365)</name>
    <dbReference type="NCBI Taxonomy" id="1214242"/>
    <lineage>
        <taxon>Bacteria</taxon>
        <taxon>Bacillati</taxon>
        <taxon>Actinomycetota</taxon>
        <taxon>Actinomycetes</taxon>
        <taxon>Kitasatosporales</taxon>
        <taxon>Streptomycetaceae</taxon>
        <taxon>Streptomyces</taxon>
    </lineage>
</organism>
<dbReference type="EMBL" id="CP006260">
    <property type="protein sequence ID" value="AGS73887.1"/>
    <property type="molecule type" value="Genomic_DNA"/>
</dbReference>
<dbReference type="Proteomes" id="UP000015423">
    <property type="component" value="Plasmid pSCO1"/>
</dbReference>
<keyword evidence="4" id="KW-1185">Reference proteome</keyword>
<evidence type="ECO:0000256" key="1">
    <source>
        <dbReference type="SAM" id="MobiDB-lite"/>
    </source>
</evidence>
<keyword evidence="3" id="KW-0614">Plasmid</keyword>
<dbReference type="InterPro" id="IPR045608">
    <property type="entry name" value="Trypco2"/>
</dbReference>
<dbReference type="eggNOG" id="ENOG5031RDV">
    <property type="taxonomic scope" value="Bacteria"/>
</dbReference>
<sequence>MQSAERRSLRKCCGAHGVWDMLIVFRGRQFGAVYGGAVEAKVTLAEALRELRRELYAAQDDGAGQQLRFEVEQAQLTLDVEFRRDGDGKVKVEVGLPGVKAGAETGGTLEATHRQTLTLSLQVLDEALGGSRAKIRRPSAEDGASATAAKSTGAEAPEQSTSAEAPDETSGSGTGAKRPWEQ</sequence>
<evidence type="ECO:0000259" key="2">
    <source>
        <dbReference type="Pfam" id="PF19631"/>
    </source>
</evidence>